<feature type="region of interest" description="Disordered" evidence="3">
    <location>
        <begin position="19"/>
        <end position="87"/>
    </location>
</feature>
<accession>A0A6P8HTF9</accession>
<dbReference type="InParanoid" id="A0A6P8HTF9"/>
<reference evidence="7" key="1">
    <citation type="submission" date="2025-08" db="UniProtKB">
        <authorList>
            <consortium name="RefSeq"/>
        </authorList>
    </citation>
    <scope>IDENTIFICATION</scope>
    <source>
        <tissue evidence="7">Tentacle</tissue>
    </source>
</reference>
<dbReference type="RefSeq" id="XP_031558518.1">
    <property type="nucleotide sequence ID" value="XM_031702658.1"/>
</dbReference>
<feature type="signal peptide" evidence="4">
    <location>
        <begin position="1"/>
        <end position="17"/>
    </location>
</feature>
<proteinExistence type="predicted"/>
<dbReference type="Proteomes" id="UP000515163">
    <property type="component" value="Unplaced"/>
</dbReference>
<evidence type="ECO:0000313" key="6">
    <source>
        <dbReference type="Proteomes" id="UP000515163"/>
    </source>
</evidence>
<feature type="domain" description="ShKT" evidence="5">
    <location>
        <begin position="88"/>
        <end position="121"/>
    </location>
</feature>
<feature type="compositionally biased region" description="Pro residues" evidence="3">
    <location>
        <begin position="25"/>
        <end position="84"/>
    </location>
</feature>
<name>A0A6P8HTF9_ACTTE</name>
<dbReference type="PROSITE" id="PS51670">
    <property type="entry name" value="SHKT"/>
    <property type="match status" value="1"/>
</dbReference>
<protein>
    <submittedName>
        <fullName evidence="7">Uncharacterized proline-rich protein-like</fullName>
    </submittedName>
</protein>
<dbReference type="OrthoDB" id="5987218at2759"/>
<dbReference type="GO" id="GO:0090729">
    <property type="term" value="F:toxin activity"/>
    <property type="evidence" value="ECO:0007669"/>
    <property type="project" value="UniProtKB-KW"/>
</dbReference>
<evidence type="ECO:0000313" key="7">
    <source>
        <dbReference type="RefSeq" id="XP_031558518.1"/>
    </source>
</evidence>
<dbReference type="KEGG" id="aten:116294960"/>
<dbReference type="PRINTS" id="PR01217">
    <property type="entry name" value="PRICHEXTENSN"/>
</dbReference>
<dbReference type="AlphaFoldDB" id="A0A6P8HTF9"/>
<organism evidence="6 7">
    <name type="scientific">Actinia tenebrosa</name>
    <name type="common">Australian red waratah sea anemone</name>
    <dbReference type="NCBI Taxonomy" id="6105"/>
    <lineage>
        <taxon>Eukaryota</taxon>
        <taxon>Metazoa</taxon>
        <taxon>Cnidaria</taxon>
        <taxon>Anthozoa</taxon>
        <taxon>Hexacorallia</taxon>
        <taxon>Actiniaria</taxon>
        <taxon>Actiniidae</taxon>
        <taxon>Actinia</taxon>
    </lineage>
</organism>
<evidence type="ECO:0000256" key="2">
    <source>
        <dbReference type="PROSITE-ProRule" id="PRU01005"/>
    </source>
</evidence>
<comment type="caution">
    <text evidence="2">Lacks conserved residue(s) required for the propagation of feature annotation.</text>
</comment>
<evidence type="ECO:0000256" key="1">
    <source>
        <dbReference type="ARBA" id="ARBA00022656"/>
    </source>
</evidence>
<evidence type="ECO:0000256" key="4">
    <source>
        <dbReference type="SAM" id="SignalP"/>
    </source>
</evidence>
<feature type="chain" id="PRO_5028251623" evidence="4">
    <location>
        <begin position="18"/>
        <end position="157"/>
    </location>
</feature>
<dbReference type="InterPro" id="IPR003582">
    <property type="entry name" value="ShKT_dom"/>
</dbReference>
<keyword evidence="4" id="KW-0732">Signal</keyword>
<keyword evidence="1" id="KW-0800">Toxin</keyword>
<evidence type="ECO:0000259" key="5">
    <source>
        <dbReference type="PROSITE" id="PS51670"/>
    </source>
</evidence>
<dbReference type="GeneID" id="116294960"/>
<sequence length="157" mass="16786">MKFLIAIVLVVLGAVLADEDDGGLPPLPPMTDAPPPPPPSVPPPPPPPPSTDPPPPPPQTDTPAPPQTDAPPPPPTQGPPPPTAAPDCKDKAFNCQGHLKKYCKTSWNIKYTWCRKTCGACEEGDCKDRVNNCFRLQKFCNRAAVAIMCQRTCKVCS</sequence>
<gene>
    <name evidence="7" type="primary">LOC116294960</name>
</gene>
<evidence type="ECO:0000256" key="3">
    <source>
        <dbReference type="SAM" id="MobiDB-lite"/>
    </source>
</evidence>
<keyword evidence="6" id="KW-1185">Reference proteome</keyword>
<dbReference type="SMART" id="SM00254">
    <property type="entry name" value="ShKT"/>
    <property type="match status" value="2"/>
</dbReference>